<dbReference type="InterPro" id="IPR013538">
    <property type="entry name" value="ASHA1/2-like_C"/>
</dbReference>
<evidence type="ECO:0000256" key="2">
    <source>
        <dbReference type="SAM" id="Phobius"/>
    </source>
</evidence>
<evidence type="ECO:0000313" key="4">
    <source>
        <dbReference type="EMBL" id="GEQ85753.1"/>
    </source>
</evidence>
<comment type="caution">
    <text evidence="4">The sequence shown here is derived from an EMBL/GenBank/DDBJ whole genome shotgun (WGS) entry which is preliminary data.</text>
</comment>
<dbReference type="InterPro" id="IPR023393">
    <property type="entry name" value="START-like_dom_sf"/>
</dbReference>
<organism evidence="4 5">
    <name type="scientific">Patiriisocius marinistellae</name>
    <dbReference type="NCBI Taxonomy" id="2494560"/>
    <lineage>
        <taxon>Bacteria</taxon>
        <taxon>Pseudomonadati</taxon>
        <taxon>Bacteroidota</taxon>
        <taxon>Flavobacteriia</taxon>
        <taxon>Flavobacteriales</taxon>
        <taxon>Flavobacteriaceae</taxon>
        <taxon>Patiriisocius</taxon>
    </lineage>
</organism>
<dbReference type="InterPro" id="IPR011256">
    <property type="entry name" value="Reg_factor_effector_dom_sf"/>
</dbReference>
<keyword evidence="2" id="KW-0472">Membrane</keyword>
<reference evidence="4 5" key="1">
    <citation type="submission" date="2019-08" db="EMBL/GenBank/DDBJ databases">
        <title>Ulvibacter marinistellae sp. nov., isolated from a starfish, Patiria pectinifera.</title>
        <authorList>
            <person name="Kawano K."/>
            <person name="Ushijima N."/>
            <person name="Kihara M."/>
            <person name="Itoh H."/>
        </authorList>
    </citation>
    <scope>NUCLEOTIDE SEQUENCE [LARGE SCALE GENOMIC DNA]</scope>
    <source>
        <strain evidence="4 5">KK4</strain>
    </source>
</reference>
<dbReference type="CDD" id="cd07818">
    <property type="entry name" value="SRPBCC_1"/>
    <property type="match status" value="1"/>
</dbReference>
<dbReference type="RefSeq" id="WP_151893652.1">
    <property type="nucleotide sequence ID" value="NZ_BKCF01000001.1"/>
</dbReference>
<dbReference type="SUPFAM" id="SSF55136">
    <property type="entry name" value="Probable bacterial effector-binding domain"/>
    <property type="match status" value="1"/>
</dbReference>
<dbReference type="Pfam" id="PF06445">
    <property type="entry name" value="GyrI-like"/>
    <property type="match status" value="1"/>
</dbReference>
<dbReference type="InterPro" id="IPR029442">
    <property type="entry name" value="GyrI-like"/>
</dbReference>
<dbReference type="OrthoDB" id="9807923at2"/>
<accession>A0A5J4FV47</accession>
<dbReference type="EMBL" id="BKCF01000001">
    <property type="protein sequence ID" value="GEQ85753.1"/>
    <property type="molecule type" value="Genomic_DNA"/>
</dbReference>
<gene>
    <name evidence="4" type="ORF">ULMS_12610</name>
</gene>
<keyword evidence="2" id="KW-0812">Transmembrane</keyword>
<evidence type="ECO:0000259" key="3">
    <source>
        <dbReference type="SMART" id="SM00871"/>
    </source>
</evidence>
<evidence type="ECO:0000256" key="1">
    <source>
        <dbReference type="ARBA" id="ARBA00006817"/>
    </source>
</evidence>
<dbReference type="Gene3D" id="3.20.80.10">
    <property type="entry name" value="Regulatory factor, effector binding domain"/>
    <property type="match status" value="1"/>
</dbReference>
<feature type="domain" description="AraC effector-binding" evidence="3">
    <location>
        <begin position="182"/>
        <end position="341"/>
    </location>
</feature>
<comment type="similarity">
    <text evidence="1">Belongs to the AHA1 family.</text>
</comment>
<keyword evidence="2" id="KW-1133">Transmembrane helix</keyword>
<protein>
    <recommendedName>
        <fullName evidence="3">AraC effector-binding domain-containing protein</fullName>
    </recommendedName>
</protein>
<dbReference type="AlphaFoldDB" id="A0A5J4FV47"/>
<dbReference type="Gene3D" id="3.30.530.20">
    <property type="match status" value="1"/>
</dbReference>
<dbReference type="SMART" id="SM00871">
    <property type="entry name" value="AraC_E_bind"/>
    <property type="match status" value="1"/>
</dbReference>
<dbReference type="InterPro" id="IPR010499">
    <property type="entry name" value="AraC_E-bd"/>
</dbReference>
<keyword evidence="5" id="KW-1185">Reference proteome</keyword>
<dbReference type="SUPFAM" id="SSF55961">
    <property type="entry name" value="Bet v1-like"/>
    <property type="match status" value="1"/>
</dbReference>
<feature type="transmembrane region" description="Helical" evidence="2">
    <location>
        <begin position="7"/>
        <end position="25"/>
    </location>
</feature>
<dbReference type="Pfam" id="PF08327">
    <property type="entry name" value="AHSA1"/>
    <property type="match status" value="1"/>
</dbReference>
<sequence>MKILKYLFFLILIVLIGGAIYFGTMDGDYDISDTKIINAPTEVIFNKVNEYKTWENWGPWKTEDPTMTFTYAEKTSGEGASYSWDGEMSGSMTTTKVIPNSEIQQNLTLQTPAGERNPKVYWTFEEVPEGTKVTWGMKGEHTLIDKAYYTISGMDFKAQMHEMNKQGLEGIATAVAKDMQQYEINVDGVTQYGGGFYMYATASSTMGDISVKMGQLMGEVMGYMETNNIPMAGKPFTIYNQIDEVAGTVIFSAGIPTREKVFTPDGSPAISGYMDPITAIKTTLKGDYKNLPEAYAKGAEYIAKNGFIAHPTAKMFEVYPTDPTEIKNPAEWVTQVYMPVIENIDEQRSIN</sequence>
<name>A0A5J4FV47_9FLAO</name>
<proteinExistence type="inferred from homology"/>
<dbReference type="Proteomes" id="UP000326994">
    <property type="component" value="Unassembled WGS sequence"/>
</dbReference>
<evidence type="ECO:0000313" key="5">
    <source>
        <dbReference type="Proteomes" id="UP000326994"/>
    </source>
</evidence>